<dbReference type="CDD" id="cd17967">
    <property type="entry name" value="DEADc_DDX3_DDX4"/>
    <property type="match status" value="1"/>
</dbReference>
<evidence type="ECO:0000256" key="8">
    <source>
        <dbReference type="ARBA" id="ARBA00047984"/>
    </source>
</evidence>
<dbReference type="GO" id="GO:0016787">
    <property type="term" value="F:hydrolase activity"/>
    <property type="evidence" value="ECO:0007669"/>
    <property type="project" value="UniProtKB-KW"/>
</dbReference>
<keyword evidence="2" id="KW-0547">Nucleotide-binding</keyword>
<evidence type="ECO:0000256" key="4">
    <source>
        <dbReference type="ARBA" id="ARBA00022806"/>
    </source>
</evidence>
<dbReference type="SMART" id="SM00487">
    <property type="entry name" value="DEXDc"/>
    <property type="match status" value="1"/>
</dbReference>
<protein>
    <recommendedName>
        <fullName evidence="1">RNA helicase</fullName>
        <ecNumber evidence="1">3.6.4.13</ecNumber>
    </recommendedName>
</protein>
<dbReference type="SUPFAM" id="SSF52540">
    <property type="entry name" value="P-loop containing nucleoside triphosphate hydrolases"/>
    <property type="match status" value="2"/>
</dbReference>
<sequence>MEIRGYLVDLPHYRVEGQLELQWVKRDKCCNVLLSKLFPSGSCGQWKPATPQFVRYFRRKERVLKFACDQRPKQNRNVRILGRFSLRTRASSGRTISGSPNSPDLRPSPHPQPDGPDHRHRHPSRPPFRTRRPVEPNPFDSVTEKLADVDLSTGIDFDAYDDIPVEMSGVDAPPPMEGAFCDIDLGCSSLNGNVRRCGYVKPTPVQRYAMPVLMAGRDLMACAQTGSGKTAAFCFPIIARIVNGPGPRRPRRGGSRMACPSALILSPTRELSAQIHEEAKKFAFQTGVKVVVAYGGAPIHLQLRELERGVDILVATPGRLVDLIERARISLHLINFLALDEADRMLDMGFEPQIRKIVQQMDMPPPGIRQTMLFSATFPTEIQRMASDFLSNYIFLAVGKVGSSTGLIAQKVEFVNDFDKRSHLMNLLRTQKVNGTHGKEREYALRNFKTGTTPIMVATDVAARGLDIPHVAHVINFDLPKAIDDYVHRIGRTGRAGKSGLATALFSEVNVPLAKALVDLMQEANQEVPSWLSQYAEESSYGVSNGRNHRFGGNRFGGRDFRKGAPPRKGGLWPGGKEQGRD</sequence>
<feature type="compositionally biased region" description="Basic residues" evidence="9">
    <location>
        <begin position="118"/>
        <end position="131"/>
    </location>
</feature>
<feature type="compositionally biased region" description="Polar residues" evidence="9">
    <location>
        <begin position="89"/>
        <end position="102"/>
    </location>
</feature>
<dbReference type="InterPro" id="IPR011545">
    <property type="entry name" value="DEAD/DEAH_box_helicase_dom"/>
</dbReference>
<keyword evidence="4 12" id="KW-0347">Helicase</keyword>
<dbReference type="PROSITE" id="PS51192">
    <property type="entry name" value="HELICASE_ATP_BIND_1"/>
    <property type="match status" value="1"/>
</dbReference>
<dbReference type="Proteomes" id="UP001180020">
    <property type="component" value="Unassembled WGS sequence"/>
</dbReference>
<dbReference type="CDD" id="cd18787">
    <property type="entry name" value="SF2_C_DEAD"/>
    <property type="match status" value="1"/>
</dbReference>
<dbReference type="InterPro" id="IPR044763">
    <property type="entry name" value="Ded1/Dbp1_DEADc"/>
</dbReference>
<accession>A0AAV9E0E6</accession>
<dbReference type="GO" id="GO:0003723">
    <property type="term" value="F:RNA binding"/>
    <property type="evidence" value="ECO:0007669"/>
    <property type="project" value="UniProtKB-KW"/>
</dbReference>
<evidence type="ECO:0000313" key="12">
    <source>
        <dbReference type="EMBL" id="KAK1307123.1"/>
    </source>
</evidence>
<organism evidence="12 13">
    <name type="scientific">Acorus calamus</name>
    <name type="common">Sweet flag</name>
    <dbReference type="NCBI Taxonomy" id="4465"/>
    <lineage>
        <taxon>Eukaryota</taxon>
        <taxon>Viridiplantae</taxon>
        <taxon>Streptophyta</taxon>
        <taxon>Embryophyta</taxon>
        <taxon>Tracheophyta</taxon>
        <taxon>Spermatophyta</taxon>
        <taxon>Magnoliopsida</taxon>
        <taxon>Liliopsida</taxon>
        <taxon>Acoraceae</taxon>
        <taxon>Acorus</taxon>
    </lineage>
</organism>
<dbReference type="PANTHER" id="PTHR47958">
    <property type="entry name" value="ATP-DEPENDENT RNA HELICASE DBP3"/>
    <property type="match status" value="1"/>
</dbReference>
<feature type="domain" description="Helicase ATP-binding" evidence="10">
    <location>
        <begin position="210"/>
        <end position="396"/>
    </location>
</feature>
<dbReference type="GO" id="GO:0003724">
    <property type="term" value="F:RNA helicase activity"/>
    <property type="evidence" value="ECO:0007669"/>
    <property type="project" value="UniProtKB-EC"/>
</dbReference>
<dbReference type="InterPro" id="IPR027417">
    <property type="entry name" value="P-loop_NTPase"/>
</dbReference>
<keyword evidence="6" id="KW-0694">RNA-binding</keyword>
<evidence type="ECO:0000313" key="13">
    <source>
        <dbReference type="Proteomes" id="UP001180020"/>
    </source>
</evidence>
<evidence type="ECO:0000256" key="6">
    <source>
        <dbReference type="ARBA" id="ARBA00022884"/>
    </source>
</evidence>
<comment type="similarity">
    <text evidence="7">Belongs to the DEAD box helicase family. DDX3/DED1 subfamily.</text>
</comment>
<reference evidence="12" key="1">
    <citation type="journal article" date="2023" name="Nat. Commun.">
        <title>Diploid and tetraploid genomes of Acorus and the evolution of monocots.</title>
        <authorList>
            <person name="Ma L."/>
            <person name="Liu K.W."/>
            <person name="Li Z."/>
            <person name="Hsiao Y.Y."/>
            <person name="Qi Y."/>
            <person name="Fu T."/>
            <person name="Tang G.D."/>
            <person name="Zhang D."/>
            <person name="Sun W.H."/>
            <person name="Liu D.K."/>
            <person name="Li Y."/>
            <person name="Chen G.Z."/>
            <person name="Liu X.D."/>
            <person name="Liao X.Y."/>
            <person name="Jiang Y.T."/>
            <person name="Yu X."/>
            <person name="Hao Y."/>
            <person name="Huang J."/>
            <person name="Zhao X.W."/>
            <person name="Ke S."/>
            <person name="Chen Y.Y."/>
            <person name="Wu W.L."/>
            <person name="Hsu J.L."/>
            <person name="Lin Y.F."/>
            <person name="Huang M.D."/>
            <person name="Li C.Y."/>
            <person name="Huang L."/>
            <person name="Wang Z.W."/>
            <person name="Zhao X."/>
            <person name="Zhong W.Y."/>
            <person name="Peng D.H."/>
            <person name="Ahmad S."/>
            <person name="Lan S."/>
            <person name="Zhang J.S."/>
            <person name="Tsai W.C."/>
            <person name="Van de Peer Y."/>
            <person name="Liu Z.J."/>
        </authorList>
    </citation>
    <scope>NUCLEOTIDE SEQUENCE</scope>
    <source>
        <strain evidence="12">CP</strain>
    </source>
</reference>
<proteinExistence type="inferred from homology"/>
<dbReference type="PROSITE" id="PS51194">
    <property type="entry name" value="HELICASE_CTER"/>
    <property type="match status" value="1"/>
</dbReference>
<evidence type="ECO:0000259" key="10">
    <source>
        <dbReference type="PROSITE" id="PS51192"/>
    </source>
</evidence>
<dbReference type="AlphaFoldDB" id="A0AAV9E0E6"/>
<dbReference type="Pfam" id="PF00271">
    <property type="entry name" value="Helicase_C"/>
    <property type="match status" value="1"/>
</dbReference>
<evidence type="ECO:0000256" key="3">
    <source>
        <dbReference type="ARBA" id="ARBA00022801"/>
    </source>
</evidence>
<dbReference type="Gene3D" id="3.40.50.300">
    <property type="entry name" value="P-loop containing nucleotide triphosphate hydrolases"/>
    <property type="match status" value="2"/>
</dbReference>
<name>A0AAV9E0E6_ACOCL</name>
<keyword evidence="3" id="KW-0378">Hydrolase</keyword>
<feature type="region of interest" description="Disordered" evidence="9">
    <location>
        <begin position="542"/>
        <end position="582"/>
    </location>
</feature>
<dbReference type="SMART" id="SM00490">
    <property type="entry name" value="HELICc"/>
    <property type="match status" value="1"/>
</dbReference>
<dbReference type="InterPro" id="IPR001650">
    <property type="entry name" value="Helicase_C-like"/>
</dbReference>
<dbReference type="GO" id="GO:0005524">
    <property type="term" value="F:ATP binding"/>
    <property type="evidence" value="ECO:0007669"/>
    <property type="project" value="UniProtKB-KW"/>
</dbReference>
<feature type="domain" description="Helicase C-terminal" evidence="11">
    <location>
        <begin position="356"/>
        <end position="536"/>
    </location>
</feature>
<evidence type="ECO:0000256" key="1">
    <source>
        <dbReference type="ARBA" id="ARBA00012552"/>
    </source>
</evidence>
<evidence type="ECO:0000256" key="5">
    <source>
        <dbReference type="ARBA" id="ARBA00022840"/>
    </source>
</evidence>
<evidence type="ECO:0000256" key="2">
    <source>
        <dbReference type="ARBA" id="ARBA00022741"/>
    </source>
</evidence>
<evidence type="ECO:0000256" key="7">
    <source>
        <dbReference type="ARBA" id="ARBA00024358"/>
    </source>
</evidence>
<dbReference type="InterPro" id="IPR014001">
    <property type="entry name" value="Helicase_ATP-bd"/>
</dbReference>
<evidence type="ECO:0000256" key="9">
    <source>
        <dbReference type="SAM" id="MobiDB-lite"/>
    </source>
</evidence>
<gene>
    <name evidence="12" type="primary">RH52</name>
    <name evidence="12" type="ORF">QJS10_CPA10g00330</name>
</gene>
<evidence type="ECO:0000259" key="11">
    <source>
        <dbReference type="PROSITE" id="PS51194"/>
    </source>
</evidence>
<dbReference type="Pfam" id="PF00270">
    <property type="entry name" value="DEAD"/>
    <property type="match status" value="1"/>
</dbReference>
<dbReference type="EC" id="3.6.4.13" evidence="1"/>
<comment type="catalytic activity">
    <reaction evidence="8">
        <text>ATP + H2O = ADP + phosphate + H(+)</text>
        <dbReference type="Rhea" id="RHEA:13065"/>
        <dbReference type="ChEBI" id="CHEBI:15377"/>
        <dbReference type="ChEBI" id="CHEBI:15378"/>
        <dbReference type="ChEBI" id="CHEBI:30616"/>
        <dbReference type="ChEBI" id="CHEBI:43474"/>
        <dbReference type="ChEBI" id="CHEBI:456216"/>
        <dbReference type="EC" id="3.6.4.13"/>
    </reaction>
</comment>
<feature type="region of interest" description="Disordered" evidence="9">
    <location>
        <begin position="89"/>
        <end position="140"/>
    </location>
</feature>
<reference evidence="12" key="2">
    <citation type="submission" date="2023-06" db="EMBL/GenBank/DDBJ databases">
        <authorList>
            <person name="Ma L."/>
            <person name="Liu K.-W."/>
            <person name="Li Z."/>
            <person name="Hsiao Y.-Y."/>
            <person name="Qi Y."/>
            <person name="Fu T."/>
            <person name="Tang G."/>
            <person name="Zhang D."/>
            <person name="Sun W.-H."/>
            <person name="Liu D.-K."/>
            <person name="Li Y."/>
            <person name="Chen G.-Z."/>
            <person name="Liu X.-D."/>
            <person name="Liao X.-Y."/>
            <person name="Jiang Y.-T."/>
            <person name="Yu X."/>
            <person name="Hao Y."/>
            <person name="Huang J."/>
            <person name="Zhao X.-W."/>
            <person name="Ke S."/>
            <person name="Chen Y.-Y."/>
            <person name="Wu W.-L."/>
            <person name="Hsu J.-L."/>
            <person name="Lin Y.-F."/>
            <person name="Huang M.-D."/>
            <person name="Li C.-Y."/>
            <person name="Huang L."/>
            <person name="Wang Z.-W."/>
            <person name="Zhao X."/>
            <person name="Zhong W.-Y."/>
            <person name="Peng D.-H."/>
            <person name="Ahmad S."/>
            <person name="Lan S."/>
            <person name="Zhang J.-S."/>
            <person name="Tsai W.-C."/>
            <person name="Van De Peer Y."/>
            <person name="Liu Z.-J."/>
        </authorList>
    </citation>
    <scope>NUCLEOTIDE SEQUENCE</scope>
    <source>
        <strain evidence="12">CP</strain>
        <tissue evidence="12">Leaves</tissue>
    </source>
</reference>
<dbReference type="EMBL" id="JAUJYO010000010">
    <property type="protein sequence ID" value="KAK1307123.1"/>
    <property type="molecule type" value="Genomic_DNA"/>
</dbReference>
<comment type="caution">
    <text evidence="12">The sequence shown here is derived from an EMBL/GenBank/DDBJ whole genome shotgun (WGS) entry which is preliminary data.</text>
</comment>
<keyword evidence="5" id="KW-0067">ATP-binding</keyword>
<keyword evidence="13" id="KW-1185">Reference proteome</keyword>
<dbReference type="FunFam" id="3.40.50.300:FF:000397">
    <property type="entry name" value="Probable ATP-dependent RNA helicase DDX4"/>
    <property type="match status" value="1"/>
</dbReference>